<feature type="chain" id="PRO_5039728831" description="Saposin B type region 2 domain-containing protein" evidence="1">
    <location>
        <begin position="21"/>
        <end position="86"/>
    </location>
</feature>
<evidence type="ECO:0000313" key="3">
    <source>
        <dbReference type="EMBL" id="MQY10827.1"/>
    </source>
</evidence>
<reference evidence="3 4" key="1">
    <citation type="submission" date="2019-10" db="EMBL/GenBank/DDBJ databases">
        <title>Streptomyces smaragdinus sp. nov. and Streptomyces fabii sp. nov., isolated from the gut of fungus growing-termite Macrotermes natalensis.</title>
        <authorList>
            <person name="Schwitalla J."/>
            <person name="Benndorf R."/>
            <person name="Martin K."/>
            <person name="De Beer W."/>
            <person name="Kaster A.-K."/>
            <person name="Vollmers J."/>
            <person name="Poulsen M."/>
            <person name="Beemelmanns C."/>
        </authorList>
    </citation>
    <scope>NUCLEOTIDE SEQUENCE [LARGE SCALE GENOMIC DNA]</scope>
    <source>
        <strain evidence="3 4">RB5</strain>
    </source>
</reference>
<evidence type="ECO:0000256" key="1">
    <source>
        <dbReference type="SAM" id="SignalP"/>
    </source>
</evidence>
<proteinExistence type="predicted"/>
<evidence type="ECO:0000259" key="2">
    <source>
        <dbReference type="Pfam" id="PF03489"/>
    </source>
</evidence>
<dbReference type="InterPro" id="IPR008138">
    <property type="entry name" value="SapB_2"/>
</dbReference>
<gene>
    <name evidence="3" type="ORF">SRB5_09400</name>
</gene>
<sequence length="86" mass="8856">MAAVVAGAVMTVGFAAPAMAGGRPGTEPVPPSAAEALENVGSLCEIVPMDRAECENYLDTYADMVTQMIQQDLSPEEIVSALGIQS</sequence>
<protein>
    <recommendedName>
        <fullName evidence="2">Saposin B type region 2 domain-containing protein</fullName>
    </recommendedName>
</protein>
<dbReference type="Pfam" id="PF03489">
    <property type="entry name" value="SapB_2"/>
    <property type="match status" value="1"/>
</dbReference>
<dbReference type="SUPFAM" id="SSF47862">
    <property type="entry name" value="Saposin"/>
    <property type="match status" value="1"/>
</dbReference>
<name>A0A7K0CBJ3_9ACTN</name>
<evidence type="ECO:0000313" key="4">
    <source>
        <dbReference type="Proteomes" id="UP000466345"/>
    </source>
</evidence>
<dbReference type="Gene3D" id="1.10.225.10">
    <property type="entry name" value="Saposin-like"/>
    <property type="match status" value="1"/>
</dbReference>
<dbReference type="Proteomes" id="UP000466345">
    <property type="component" value="Unassembled WGS sequence"/>
</dbReference>
<accession>A0A7K0CBJ3</accession>
<dbReference type="InterPro" id="IPR011001">
    <property type="entry name" value="Saposin-like"/>
</dbReference>
<dbReference type="AlphaFoldDB" id="A0A7K0CBJ3"/>
<comment type="caution">
    <text evidence="3">The sequence shown here is derived from an EMBL/GenBank/DDBJ whole genome shotgun (WGS) entry which is preliminary data.</text>
</comment>
<organism evidence="3 4">
    <name type="scientific">Streptomyces smaragdinus</name>
    <dbReference type="NCBI Taxonomy" id="2585196"/>
    <lineage>
        <taxon>Bacteria</taxon>
        <taxon>Bacillati</taxon>
        <taxon>Actinomycetota</taxon>
        <taxon>Actinomycetes</taxon>
        <taxon>Kitasatosporales</taxon>
        <taxon>Streptomycetaceae</taxon>
        <taxon>Streptomyces</taxon>
    </lineage>
</organism>
<feature type="signal peptide" evidence="1">
    <location>
        <begin position="1"/>
        <end position="20"/>
    </location>
</feature>
<dbReference type="EMBL" id="WEGJ01000002">
    <property type="protein sequence ID" value="MQY10827.1"/>
    <property type="molecule type" value="Genomic_DNA"/>
</dbReference>
<keyword evidence="4" id="KW-1185">Reference proteome</keyword>
<keyword evidence="1" id="KW-0732">Signal</keyword>
<feature type="domain" description="Saposin B type region 2" evidence="2">
    <location>
        <begin position="53"/>
        <end position="78"/>
    </location>
</feature>